<dbReference type="Pfam" id="PF01381">
    <property type="entry name" value="HTH_3"/>
    <property type="match status" value="1"/>
</dbReference>
<name>A0ABU1BDW2_PSEHA</name>
<dbReference type="InterPro" id="IPR010982">
    <property type="entry name" value="Lambda_DNA-bd_dom_sf"/>
</dbReference>
<dbReference type="Proteomes" id="UP001226574">
    <property type="component" value="Unassembled WGS sequence"/>
</dbReference>
<proteinExistence type="predicted"/>
<dbReference type="SMART" id="SM00530">
    <property type="entry name" value="HTH_XRE"/>
    <property type="match status" value="1"/>
</dbReference>
<sequence>MSKPNPIPIRLKEARKRANMTQKELGIRIGMDQSSASSRMNHYEKDRHTPDIQTLQRMADELKVPLNYLFCDSAESAELACLIDCLSLEEKQKLIYVLNKKNNTET</sequence>
<dbReference type="SUPFAM" id="SSF47413">
    <property type="entry name" value="lambda repressor-like DNA-binding domains"/>
    <property type="match status" value="1"/>
</dbReference>
<feature type="compositionally biased region" description="Basic and acidic residues" evidence="1">
    <location>
        <begin position="41"/>
        <end position="50"/>
    </location>
</feature>
<feature type="region of interest" description="Disordered" evidence="1">
    <location>
        <begin position="29"/>
        <end position="50"/>
    </location>
</feature>
<keyword evidence="4" id="KW-1185">Reference proteome</keyword>
<evidence type="ECO:0000313" key="4">
    <source>
        <dbReference type="Proteomes" id="UP001226574"/>
    </source>
</evidence>
<dbReference type="CDD" id="cd00093">
    <property type="entry name" value="HTH_XRE"/>
    <property type="match status" value="1"/>
</dbReference>
<accession>A0ABU1BDW2</accession>
<dbReference type="EMBL" id="JAVIFY010000008">
    <property type="protein sequence ID" value="MDQ9092422.1"/>
    <property type="molecule type" value="Genomic_DNA"/>
</dbReference>
<reference evidence="3 4" key="1">
    <citation type="submission" date="2023-08" db="EMBL/GenBank/DDBJ databases">
        <title>Pseudoalteromonas haloplanktis LL1 genome.</title>
        <authorList>
            <person name="Wu S."/>
        </authorList>
    </citation>
    <scope>NUCLEOTIDE SEQUENCE [LARGE SCALE GENOMIC DNA]</scope>
    <source>
        <strain evidence="3 4">LL1</strain>
    </source>
</reference>
<dbReference type="Gene3D" id="1.10.260.40">
    <property type="entry name" value="lambda repressor-like DNA-binding domains"/>
    <property type="match status" value="1"/>
</dbReference>
<evidence type="ECO:0000256" key="1">
    <source>
        <dbReference type="SAM" id="MobiDB-lite"/>
    </source>
</evidence>
<evidence type="ECO:0000259" key="2">
    <source>
        <dbReference type="PROSITE" id="PS50943"/>
    </source>
</evidence>
<feature type="domain" description="HTH cro/C1-type" evidence="2">
    <location>
        <begin position="11"/>
        <end position="69"/>
    </location>
</feature>
<dbReference type="PROSITE" id="PS50943">
    <property type="entry name" value="HTH_CROC1"/>
    <property type="match status" value="1"/>
</dbReference>
<organism evidence="3 4">
    <name type="scientific">Pseudoalteromonas haloplanktis</name>
    <name type="common">Alteromonas haloplanktis</name>
    <dbReference type="NCBI Taxonomy" id="228"/>
    <lineage>
        <taxon>Bacteria</taxon>
        <taxon>Pseudomonadati</taxon>
        <taxon>Pseudomonadota</taxon>
        <taxon>Gammaproteobacteria</taxon>
        <taxon>Alteromonadales</taxon>
        <taxon>Pseudoalteromonadaceae</taxon>
        <taxon>Pseudoalteromonas</taxon>
    </lineage>
</organism>
<gene>
    <name evidence="3" type="ORF">RC083_12570</name>
</gene>
<dbReference type="InterPro" id="IPR001387">
    <property type="entry name" value="Cro/C1-type_HTH"/>
</dbReference>
<comment type="caution">
    <text evidence="3">The sequence shown here is derived from an EMBL/GenBank/DDBJ whole genome shotgun (WGS) entry which is preliminary data.</text>
</comment>
<evidence type="ECO:0000313" key="3">
    <source>
        <dbReference type="EMBL" id="MDQ9092422.1"/>
    </source>
</evidence>
<protein>
    <submittedName>
        <fullName evidence="3">Helix-turn-helix transcriptional regulator</fullName>
    </submittedName>
</protein>